<dbReference type="Gene3D" id="3.40.50.150">
    <property type="entry name" value="Vaccinia Virus protein VP39"/>
    <property type="match status" value="1"/>
</dbReference>
<gene>
    <name evidence="2" type="ORF">UFOVP241_58</name>
</gene>
<reference evidence="2" key="1">
    <citation type="submission" date="2020-05" db="EMBL/GenBank/DDBJ databases">
        <authorList>
            <person name="Chiriac C."/>
            <person name="Salcher M."/>
            <person name="Ghai R."/>
            <person name="Kavagutti S V."/>
        </authorList>
    </citation>
    <scope>NUCLEOTIDE SEQUENCE</scope>
</reference>
<organism evidence="2">
    <name type="scientific">uncultured Caudovirales phage</name>
    <dbReference type="NCBI Taxonomy" id="2100421"/>
    <lineage>
        <taxon>Viruses</taxon>
        <taxon>Duplodnaviria</taxon>
        <taxon>Heunggongvirae</taxon>
        <taxon>Uroviricota</taxon>
        <taxon>Caudoviricetes</taxon>
        <taxon>Peduoviridae</taxon>
        <taxon>Maltschvirus</taxon>
        <taxon>Maltschvirus maltsch</taxon>
    </lineage>
</organism>
<protein>
    <submittedName>
        <fullName evidence="2">Pse_Me-ase, pseudaminic acid biosynthesis-associated methylase</fullName>
    </submittedName>
</protein>
<dbReference type="NCBIfam" id="TIGR03587">
    <property type="entry name" value="Pse_Me-ase"/>
    <property type="match status" value="1"/>
</dbReference>
<keyword evidence="2" id="KW-0489">Methyltransferase</keyword>
<feature type="domain" description="Methyltransferase type 12" evidence="1">
    <location>
        <begin position="43"/>
        <end position="127"/>
    </location>
</feature>
<dbReference type="GO" id="GO:0008168">
    <property type="term" value="F:methyltransferase activity"/>
    <property type="evidence" value="ECO:0007669"/>
    <property type="project" value="UniProtKB-KW"/>
</dbReference>
<name>A0A6J7WVV1_9CAUD</name>
<proteinExistence type="predicted"/>
<accession>A0A6J7WVV1</accession>
<evidence type="ECO:0000313" key="2">
    <source>
        <dbReference type="EMBL" id="CAB5220975.1"/>
    </source>
</evidence>
<evidence type="ECO:0000259" key="1">
    <source>
        <dbReference type="Pfam" id="PF08242"/>
    </source>
</evidence>
<dbReference type="SUPFAM" id="SSF53335">
    <property type="entry name" value="S-adenosyl-L-methionine-dependent methyltransferases"/>
    <property type="match status" value="1"/>
</dbReference>
<dbReference type="Pfam" id="PF08242">
    <property type="entry name" value="Methyltransf_12"/>
    <property type="match status" value="1"/>
</dbReference>
<dbReference type="InterPro" id="IPR029063">
    <property type="entry name" value="SAM-dependent_MTases_sf"/>
</dbReference>
<dbReference type="InterPro" id="IPR013217">
    <property type="entry name" value="Methyltransf_12"/>
</dbReference>
<dbReference type="EMBL" id="LR798286">
    <property type="protein sequence ID" value="CAB5220975.1"/>
    <property type="molecule type" value="Genomic_DNA"/>
</dbReference>
<sequence length="194" mass="21493">MKTEEFWAGKFGNEYLARNQVNWQERVPFWQSAVEYCAPATALEVGCNRGHNLQAIQSVDSSIELYGVDVNATAVEEARQQGFEAQCTSAVTIAGLFDPGSIDLVFTCGVLIHVAPEDLDSVMRAIVATSGRYVLAVEYAADQEEEVEYRGHAGKLWKRPFGKLYEQMGLKLLSVGEAGGFDECVYWLLEKPQS</sequence>
<dbReference type="CDD" id="cd02440">
    <property type="entry name" value="AdoMet_MTases"/>
    <property type="match status" value="1"/>
</dbReference>
<dbReference type="GO" id="GO:0032259">
    <property type="term" value="P:methylation"/>
    <property type="evidence" value="ECO:0007669"/>
    <property type="project" value="UniProtKB-KW"/>
</dbReference>
<keyword evidence="2" id="KW-0808">Transferase</keyword>
<dbReference type="InterPro" id="IPR020027">
    <property type="entry name" value="Pseudamin_synth-assoc_MeTrfase"/>
</dbReference>